<dbReference type="InterPro" id="IPR000209">
    <property type="entry name" value="Peptidase_S8/S53_dom"/>
</dbReference>
<dbReference type="PRINTS" id="PR00723">
    <property type="entry name" value="SUBTILISIN"/>
</dbReference>
<feature type="domain" description="Peptidase S8/S53" evidence="8">
    <location>
        <begin position="174"/>
        <end position="401"/>
    </location>
</feature>
<accession>A0A423V8X7</accession>
<evidence type="ECO:0000256" key="6">
    <source>
        <dbReference type="RuleBase" id="RU003355"/>
    </source>
</evidence>
<keyword evidence="4 5" id="KW-0720">Serine protease</keyword>
<dbReference type="InterPro" id="IPR034193">
    <property type="entry name" value="PCSK9_ProteinaseK-like"/>
</dbReference>
<keyword evidence="2 5" id="KW-0645">Protease</keyword>
<evidence type="ECO:0000256" key="3">
    <source>
        <dbReference type="ARBA" id="ARBA00022801"/>
    </source>
</evidence>
<dbReference type="FunFam" id="3.40.50.200:FF:000007">
    <property type="entry name" value="Subtilisin-like serine protease"/>
    <property type="match status" value="1"/>
</dbReference>
<dbReference type="PANTHER" id="PTHR43806:SF11">
    <property type="entry name" value="CEREVISIN-RELATED"/>
    <property type="match status" value="1"/>
</dbReference>
<sequence length="432" mass="44573">MAPLNRTFLANLSLLLLFILTGQVNGAPAYKTLGSPSAGLGVPIMNPDAKDIIPSSYVVVYHGHIDDDKVAAHQAYWAATIAKRNIGKRSPVDNRRLSSAVRTFTIGSLRAMALEADDASAIEINNADEVHYIEADTRIHLSSVVTQHNATSGLARLSSSRPGATSYTYHDSAGAGITVFVVDTGIKADHEEFEGRAFMAFNGIDDDATDGNGHGSHVAGTIGGKTFGVAKKVTLYGVKVLGADGTGTMSSVLTGVEFVAQAVHRLGLSGKSVMNLSLGSSRFNALNQAVSNLRTAGVVPVVAAGNDDDDAQNSTPASAPGAITVGAVDQTTDRRASFSNFGRLVDVYAPGVNVESVSIQNTTATRAMSGTSMASPHVAGLAAYLMALENITNVDAVTARIKGLAGATGSHVLGNVKGTTPLIVNNGLQTGA</sequence>
<dbReference type="Proteomes" id="UP000284375">
    <property type="component" value="Unassembled WGS sequence"/>
</dbReference>
<evidence type="ECO:0000256" key="4">
    <source>
        <dbReference type="ARBA" id="ARBA00022825"/>
    </source>
</evidence>
<dbReference type="EMBL" id="LJZO01000086">
    <property type="protein sequence ID" value="ROV87307.1"/>
    <property type="molecule type" value="Genomic_DNA"/>
</dbReference>
<dbReference type="Pfam" id="PF00082">
    <property type="entry name" value="Peptidase_S8"/>
    <property type="match status" value="1"/>
</dbReference>
<dbReference type="SUPFAM" id="SSF52743">
    <property type="entry name" value="Subtilisin-like"/>
    <property type="match status" value="1"/>
</dbReference>
<feature type="active site" description="Charge relay system" evidence="5">
    <location>
        <position position="214"/>
    </location>
</feature>
<feature type="active site" description="Charge relay system" evidence="5">
    <location>
        <position position="372"/>
    </location>
</feature>
<dbReference type="GO" id="GO:0006508">
    <property type="term" value="P:proteolysis"/>
    <property type="evidence" value="ECO:0007669"/>
    <property type="project" value="UniProtKB-KW"/>
</dbReference>
<name>A0A423V8X7_CYTCH</name>
<dbReference type="PROSITE" id="PS00137">
    <property type="entry name" value="SUBTILASE_HIS"/>
    <property type="match status" value="1"/>
</dbReference>
<reference evidence="9 10" key="1">
    <citation type="submission" date="2015-09" db="EMBL/GenBank/DDBJ databases">
        <title>Host preference determinants of Valsa canker pathogens revealed by comparative genomics.</title>
        <authorList>
            <person name="Yin Z."/>
            <person name="Huang L."/>
        </authorList>
    </citation>
    <scope>NUCLEOTIDE SEQUENCE [LARGE SCALE GENOMIC DNA]</scope>
    <source>
        <strain evidence="9 10">YSFL</strain>
    </source>
</reference>
<evidence type="ECO:0000259" key="8">
    <source>
        <dbReference type="Pfam" id="PF00082"/>
    </source>
</evidence>
<evidence type="ECO:0000256" key="2">
    <source>
        <dbReference type="ARBA" id="ARBA00022670"/>
    </source>
</evidence>
<keyword evidence="7" id="KW-0732">Signal</keyword>
<dbReference type="PROSITE" id="PS00138">
    <property type="entry name" value="SUBTILASE_SER"/>
    <property type="match status" value="1"/>
</dbReference>
<gene>
    <name evidence="9" type="ORF">VSDG_09828</name>
</gene>
<proteinExistence type="inferred from homology"/>
<dbReference type="OrthoDB" id="206201at2759"/>
<dbReference type="PROSITE" id="PS00136">
    <property type="entry name" value="SUBTILASE_ASP"/>
    <property type="match status" value="1"/>
</dbReference>
<dbReference type="STRING" id="252740.A0A423V8X7"/>
<organism evidence="9 10">
    <name type="scientific">Cytospora chrysosperma</name>
    <name type="common">Cytospora canker fungus</name>
    <name type="synonym">Sphaeria chrysosperma</name>
    <dbReference type="NCBI Taxonomy" id="252740"/>
    <lineage>
        <taxon>Eukaryota</taxon>
        <taxon>Fungi</taxon>
        <taxon>Dikarya</taxon>
        <taxon>Ascomycota</taxon>
        <taxon>Pezizomycotina</taxon>
        <taxon>Sordariomycetes</taxon>
        <taxon>Sordariomycetidae</taxon>
        <taxon>Diaporthales</taxon>
        <taxon>Cytosporaceae</taxon>
        <taxon>Cytospora</taxon>
    </lineage>
</organism>
<feature type="signal peptide" evidence="7">
    <location>
        <begin position="1"/>
        <end position="26"/>
    </location>
</feature>
<protein>
    <recommendedName>
        <fullName evidence="8">Peptidase S8/S53 domain-containing protein</fullName>
    </recommendedName>
</protein>
<evidence type="ECO:0000313" key="10">
    <source>
        <dbReference type="Proteomes" id="UP000284375"/>
    </source>
</evidence>
<dbReference type="InterPro" id="IPR022398">
    <property type="entry name" value="Peptidase_S8_His-AS"/>
</dbReference>
<dbReference type="SUPFAM" id="SSF54897">
    <property type="entry name" value="Protease propeptides/inhibitors"/>
    <property type="match status" value="1"/>
</dbReference>
<feature type="chain" id="PRO_5019384169" description="Peptidase S8/S53 domain-containing protein" evidence="7">
    <location>
        <begin position="27"/>
        <end position="432"/>
    </location>
</feature>
<dbReference type="AlphaFoldDB" id="A0A423V8X7"/>
<dbReference type="InterPro" id="IPR023828">
    <property type="entry name" value="Peptidase_S8_Ser-AS"/>
</dbReference>
<comment type="similarity">
    <text evidence="1 5 6">Belongs to the peptidase S8 family.</text>
</comment>
<evidence type="ECO:0000256" key="1">
    <source>
        <dbReference type="ARBA" id="ARBA00011073"/>
    </source>
</evidence>
<evidence type="ECO:0000313" key="9">
    <source>
        <dbReference type="EMBL" id="ROV87307.1"/>
    </source>
</evidence>
<dbReference type="Gene3D" id="3.40.50.200">
    <property type="entry name" value="Peptidase S8/S53 domain"/>
    <property type="match status" value="1"/>
</dbReference>
<dbReference type="InterPro" id="IPR015500">
    <property type="entry name" value="Peptidase_S8_subtilisin-rel"/>
</dbReference>
<dbReference type="CDD" id="cd04077">
    <property type="entry name" value="Peptidases_S8_PCSK9_ProteinaseK_like"/>
    <property type="match status" value="1"/>
</dbReference>
<keyword evidence="10" id="KW-1185">Reference proteome</keyword>
<dbReference type="InterPro" id="IPR023827">
    <property type="entry name" value="Peptidase_S8_Asp-AS"/>
</dbReference>
<dbReference type="PANTHER" id="PTHR43806">
    <property type="entry name" value="PEPTIDASE S8"/>
    <property type="match status" value="1"/>
</dbReference>
<dbReference type="GO" id="GO:0004252">
    <property type="term" value="F:serine-type endopeptidase activity"/>
    <property type="evidence" value="ECO:0007669"/>
    <property type="project" value="UniProtKB-UniRule"/>
</dbReference>
<keyword evidence="3 5" id="KW-0378">Hydrolase</keyword>
<evidence type="ECO:0000256" key="5">
    <source>
        <dbReference type="PROSITE-ProRule" id="PRU01240"/>
    </source>
</evidence>
<dbReference type="InterPro" id="IPR036852">
    <property type="entry name" value="Peptidase_S8/S53_dom_sf"/>
</dbReference>
<dbReference type="InterPro" id="IPR050131">
    <property type="entry name" value="Peptidase_S8_subtilisin-like"/>
</dbReference>
<evidence type="ECO:0000256" key="7">
    <source>
        <dbReference type="SAM" id="SignalP"/>
    </source>
</evidence>
<feature type="active site" description="Charge relay system" evidence="5">
    <location>
        <position position="183"/>
    </location>
</feature>
<dbReference type="PROSITE" id="PS51892">
    <property type="entry name" value="SUBTILASE"/>
    <property type="match status" value="1"/>
</dbReference>
<comment type="caution">
    <text evidence="9">The sequence shown here is derived from an EMBL/GenBank/DDBJ whole genome shotgun (WGS) entry which is preliminary data.</text>
</comment>